<protein>
    <submittedName>
        <fullName evidence="1">(rape) hypothetical protein</fullName>
    </submittedName>
</protein>
<reference evidence="1" key="1">
    <citation type="submission" date="2021-01" db="EMBL/GenBank/DDBJ databases">
        <authorList>
            <consortium name="Genoscope - CEA"/>
            <person name="William W."/>
        </authorList>
    </citation>
    <scope>NUCLEOTIDE SEQUENCE</scope>
</reference>
<gene>
    <name evidence="1" type="ORF">DARMORV10_A01P13830.1</name>
</gene>
<dbReference type="EMBL" id="HG994355">
    <property type="protein sequence ID" value="CAF2149197.1"/>
    <property type="molecule type" value="Genomic_DNA"/>
</dbReference>
<evidence type="ECO:0000313" key="1">
    <source>
        <dbReference type="EMBL" id="CAF2149197.1"/>
    </source>
</evidence>
<organism evidence="1">
    <name type="scientific">Brassica napus</name>
    <name type="common">Rape</name>
    <dbReference type="NCBI Taxonomy" id="3708"/>
    <lineage>
        <taxon>Eukaryota</taxon>
        <taxon>Viridiplantae</taxon>
        <taxon>Streptophyta</taxon>
        <taxon>Embryophyta</taxon>
        <taxon>Tracheophyta</taxon>
        <taxon>Spermatophyta</taxon>
        <taxon>Magnoliopsida</taxon>
        <taxon>eudicotyledons</taxon>
        <taxon>Gunneridae</taxon>
        <taxon>Pentapetalae</taxon>
        <taxon>rosids</taxon>
        <taxon>malvids</taxon>
        <taxon>Brassicales</taxon>
        <taxon>Brassicaceae</taxon>
        <taxon>Brassiceae</taxon>
        <taxon>Brassica</taxon>
    </lineage>
</organism>
<proteinExistence type="predicted"/>
<dbReference type="AlphaFoldDB" id="A0A816XPE9"/>
<name>A0A816XPE9_BRANA</name>
<sequence length="82" mass="9614">MYHLTLCASTFAAYIIPKKTTHTNLSIDYTLINDLLPLQTHNRSVLVFWFIWLTTRTNPRSNMVDTKNIKERLLLPSESYNN</sequence>
<accession>A0A816XPE9</accession>
<dbReference type="Proteomes" id="UP001295469">
    <property type="component" value="Chromosome A01"/>
</dbReference>